<dbReference type="RefSeq" id="XP_044565233.1">
    <property type="nucleotide sequence ID" value="XM_044704397.1"/>
</dbReference>
<accession>A0A6A5C3T1</accession>
<evidence type="ECO:0000259" key="3">
    <source>
        <dbReference type="PROSITE" id="PS51126"/>
    </source>
</evidence>
<dbReference type="VEuPathDB" id="AmoebaDB:NfTy_026810"/>
<protein>
    <recommendedName>
        <fullName evidence="7">Dilute domain-containing protein</fullName>
    </recommendedName>
</protein>
<gene>
    <name evidence="5" type="ORF">FDP41_013734</name>
</gene>
<evidence type="ECO:0000256" key="1">
    <source>
        <dbReference type="SAM" id="Coils"/>
    </source>
</evidence>
<dbReference type="Gene3D" id="1.20.5.1700">
    <property type="match status" value="1"/>
</dbReference>
<dbReference type="InterPro" id="IPR019448">
    <property type="entry name" value="NT-C2"/>
</dbReference>
<dbReference type="InterPro" id="IPR002710">
    <property type="entry name" value="Dilute_dom"/>
</dbReference>
<feature type="compositionally biased region" description="Polar residues" evidence="2">
    <location>
        <begin position="1288"/>
        <end position="1311"/>
    </location>
</feature>
<dbReference type="VEuPathDB" id="AmoebaDB:FDP41_013734"/>
<dbReference type="EMBL" id="VFQX01000019">
    <property type="protein sequence ID" value="KAF0980520.1"/>
    <property type="molecule type" value="Genomic_DNA"/>
</dbReference>
<feature type="region of interest" description="Disordered" evidence="2">
    <location>
        <begin position="1523"/>
        <end position="1545"/>
    </location>
</feature>
<feature type="compositionally biased region" description="Low complexity" evidence="2">
    <location>
        <begin position="1312"/>
        <end position="1321"/>
    </location>
</feature>
<keyword evidence="1" id="KW-0175">Coiled coil</keyword>
<dbReference type="PROSITE" id="PS51126">
    <property type="entry name" value="DILUTE"/>
    <property type="match status" value="1"/>
</dbReference>
<evidence type="ECO:0000313" key="5">
    <source>
        <dbReference type="EMBL" id="KAF0980520.1"/>
    </source>
</evidence>
<dbReference type="PANTHER" id="PTHR24149:SF14">
    <property type="entry name" value="ANKYRIN REPEAT DOMAIN 12"/>
    <property type="match status" value="1"/>
</dbReference>
<dbReference type="PROSITE" id="PS51840">
    <property type="entry name" value="C2_NT"/>
    <property type="match status" value="1"/>
</dbReference>
<reference evidence="5 6" key="1">
    <citation type="journal article" date="2019" name="Sci. Rep.">
        <title>Nanopore sequencing improves the draft genome of the human pathogenic amoeba Naegleria fowleri.</title>
        <authorList>
            <person name="Liechti N."/>
            <person name="Schurch N."/>
            <person name="Bruggmann R."/>
            <person name="Wittwer M."/>
        </authorList>
    </citation>
    <scope>NUCLEOTIDE SEQUENCE [LARGE SCALE GENOMIC DNA]</scope>
    <source>
        <strain evidence="5 6">ATCC 30894</strain>
    </source>
</reference>
<feature type="domain" description="Dilute" evidence="3">
    <location>
        <begin position="1090"/>
        <end position="1299"/>
    </location>
</feature>
<feature type="region of interest" description="Disordered" evidence="2">
    <location>
        <begin position="1288"/>
        <end position="1360"/>
    </location>
</feature>
<feature type="compositionally biased region" description="Polar residues" evidence="2">
    <location>
        <begin position="276"/>
        <end position="286"/>
    </location>
</feature>
<comment type="caution">
    <text evidence="5">The sequence shown here is derived from an EMBL/GenBank/DDBJ whole genome shotgun (WGS) entry which is preliminary data.</text>
</comment>
<proteinExistence type="predicted"/>
<evidence type="ECO:0000313" key="6">
    <source>
        <dbReference type="Proteomes" id="UP000444721"/>
    </source>
</evidence>
<name>A0A6A5C3T1_NAEFO</name>
<evidence type="ECO:0000256" key="2">
    <source>
        <dbReference type="SAM" id="MobiDB-lite"/>
    </source>
</evidence>
<evidence type="ECO:0008006" key="7">
    <source>
        <dbReference type="Google" id="ProtNLM"/>
    </source>
</evidence>
<dbReference type="Proteomes" id="UP000444721">
    <property type="component" value="Unassembled WGS sequence"/>
</dbReference>
<feature type="compositionally biased region" description="Low complexity" evidence="2">
    <location>
        <begin position="1340"/>
        <end position="1354"/>
    </location>
</feature>
<dbReference type="GO" id="GO:0005654">
    <property type="term" value="C:nucleoplasm"/>
    <property type="evidence" value="ECO:0007669"/>
    <property type="project" value="TreeGrafter"/>
</dbReference>
<dbReference type="InterPro" id="IPR053210">
    <property type="entry name" value="ANKRD12"/>
</dbReference>
<keyword evidence="6" id="KW-1185">Reference proteome</keyword>
<dbReference type="OrthoDB" id="10411580at2759"/>
<dbReference type="GeneID" id="68120949"/>
<feature type="domain" description="C2 NT-type" evidence="4">
    <location>
        <begin position="4"/>
        <end position="186"/>
    </location>
</feature>
<dbReference type="PANTHER" id="PTHR24149">
    <property type="entry name" value="ANKYRIN REPEAT DOMAIN-CONTAINING PROTEIN 12"/>
    <property type="match status" value="1"/>
</dbReference>
<feature type="coiled-coil region" evidence="1">
    <location>
        <begin position="321"/>
        <end position="890"/>
    </location>
</feature>
<feature type="compositionally biased region" description="Polar residues" evidence="2">
    <location>
        <begin position="1523"/>
        <end position="1541"/>
    </location>
</feature>
<sequence>MLGKLTKKLQPVKFVFNFSIDYLFVETMGNNTTVIDENMYSIQWKRGRKRKGETEFLHPPPGSKQTTKIKVIFNRAFRFGGTLYKNEKKNEWQKKEMLITLEEVASKDVPLAKQWNQYLQQEKQEKASKKKEEKKPNFQTTTLAKHALDLSEFVNETQETTITKELLLAPESKKNSGVKILVKLVMNCKCLKDVSPGDEDFENVSTYSGTYKEGQQEDDDEKSEDEDDIIEAERDFESTLIKNSSLYSSVSTAQTLKSNVSSENHEEPLSQHETKSNAPTVGSSISPREVPPVTLNDRGASLDALRLREIEEKFHYVRMENEQLKINLETTQEAAQQAESKLFEIQLKMQMVQSKADKEIKQVEEKIKEAEKQYKTKEQDMIHQHETETERLKSEMERVKNEMTKRNNDLQNEKDKLEKNLKAEIDRLNLELKQANERFSSNMSSSQSSFQQEIQKLKTEISELNKKKEAEQIELQKQISEINSQKSLIEAKKLELEKNLSEVTKKFLQLENEYKDRQQEIHNLSQKLEKEIKEKENITNTLNNEKKLLNIEIEELKVKFSETEMKGSLQSSENSKLLETLKNERETLNSKLTSLQQDLQKTEIQKSDLTFQLKKSEETLQDKEDEIKKLKSELEKAKNEGSASLESANTKINHLNIDLENLKKQEEQLSQSISQLNSQIVQFKNDVAEKDRLIQEINQRLQNQENQISQLKQEISELNQTIHNLENALAEKENALSQEIEKSKETNSKLTSALVSIKNLENEIEEKCERIEELENQISQLKESSTSTGKELQDQLNEKDEKILELQNEISKFKSLKKKIEEKLKNLEQENQTLQDENNELNHLIEQCSKRIEDKDKQMKKLEESHKKALENAENKISQERLVVERELEKTKIELIANQYSHLEHFILDRTVLNSQTNDFLVLDNLSKIYFKNIVVKEFLSEIYPTPAKILLKCILQWNPEEVKTATLDSKIILGKTFGINLLISLNYLLERFKTTRNKPNNFSAGANESGELENSTCLILFWIHTLYRLIHDLELKRKTNFSPIFEQVTQKLIKIEPALLIGEDVPTSKFVSMPYLVNYYDCEKVTNESLIVTSIDSLVMRLSEILVQMYAEFFRHVIIRLRPYLIKAIFNSKLTTSKSTDGGLDTRLLQQFLNRIFDTFKQLRIEPRITQHFFSNLAKLSDAVIFNHFLVKETIGANVALTVKMGLVFLENWFHSKNIADIELIQQLISFHYSRELSDVCILGQKQVLSDDSLRSAVCPHISKHHLVYIFNHLTLDSEFKLTNDSSTTTVIPETSQSPTSSNGRSPTPNSSLGLSHSSSVDNLETSSQPQTPKRNPLQISLSSSQILTGGTSPSSARRTSFKGTLLASSLDLEKRLEGIIVVPEIELFKYAERESYGVDPSSFYGVLGPLSSMMIRSSSSKSNLDKDSPRYKLNKELENVQQQKEHSFTLAENKFLFYFSGVPETQASTNFILEEWLFSVISNYGGKREAGVEGIVKIPRERIFSQCVNVFQTNPPTLVVSNQEQGTPTSARKGNSSVPPQKKKTFNFEDELAFLFE</sequence>
<feature type="compositionally biased region" description="Polar residues" evidence="2">
    <location>
        <begin position="1322"/>
        <end position="1335"/>
    </location>
</feature>
<feature type="region of interest" description="Disordered" evidence="2">
    <location>
        <begin position="199"/>
        <end position="227"/>
    </location>
</feature>
<organism evidence="5 6">
    <name type="scientific">Naegleria fowleri</name>
    <name type="common">Brain eating amoeba</name>
    <dbReference type="NCBI Taxonomy" id="5763"/>
    <lineage>
        <taxon>Eukaryota</taxon>
        <taxon>Discoba</taxon>
        <taxon>Heterolobosea</taxon>
        <taxon>Tetramitia</taxon>
        <taxon>Eutetramitia</taxon>
        <taxon>Vahlkampfiidae</taxon>
        <taxon>Naegleria</taxon>
    </lineage>
</organism>
<dbReference type="SUPFAM" id="SSF57997">
    <property type="entry name" value="Tropomyosin"/>
    <property type="match status" value="1"/>
</dbReference>
<feature type="compositionally biased region" description="Acidic residues" evidence="2">
    <location>
        <begin position="216"/>
        <end position="227"/>
    </location>
</feature>
<dbReference type="VEuPathDB" id="AmoebaDB:NF0044210"/>
<feature type="compositionally biased region" description="Basic and acidic residues" evidence="2">
    <location>
        <begin position="263"/>
        <end position="275"/>
    </location>
</feature>
<evidence type="ECO:0000259" key="4">
    <source>
        <dbReference type="PROSITE" id="PS51840"/>
    </source>
</evidence>
<dbReference type="OMA" id="YLFVETM"/>
<feature type="region of interest" description="Disordered" evidence="2">
    <location>
        <begin position="257"/>
        <end position="295"/>
    </location>
</feature>